<feature type="compositionally biased region" description="Basic and acidic residues" evidence="4">
    <location>
        <begin position="1"/>
        <end position="10"/>
    </location>
</feature>
<dbReference type="GO" id="GO:0098796">
    <property type="term" value="C:membrane protein complex"/>
    <property type="evidence" value="ECO:0007669"/>
    <property type="project" value="UniProtKB-ARBA"/>
</dbReference>
<proteinExistence type="predicted"/>
<dbReference type="AlphaFoldDB" id="A0A2M9HS94"/>
<dbReference type="CDD" id="cd03255">
    <property type="entry name" value="ABC_MJ0796_LolCDE_FtsE"/>
    <property type="match status" value="1"/>
</dbReference>
<keyword evidence="7" id="KW-1185">Reference proteome</keyword>
<evidence type="ECO:0000259" key="5">
    <source>
        <dbReference type="PROSITE" id="PS50893"/>
    </source>
</evidence>
<evidence type="ECO:0000313" key="7">
    <source>
        <dbReference type="Proteomes" id="UP000228755"/>
    </source>
</evidence>
<dbReference type="PANTHER" id="PTHR24220:SF685">
    <property type="entry name" value="ABC TRANSPORTER RELATED"/>
    <property type="match status" value="1"/>
</dbReference>
<dbReference type="PANTHER" id="PTHR24220">
    <property type="entry name" value="IMPORT ATP-BINDING PROTEIN"/>
    <property type="match status" value="1"/>
</dbReference>
<dbReference type="FunFam" id="3.40.50.300:FF:000032">
    <property type="entry name" value="Export ABC transporter ATP-binding protein"/>
    <property type="match status" value="1"/>
</dbReference>
<gene>
    <name evidence="6" type="ORF">CUU80_00535</name>
</gene>
<keyword evidence="2" id="KW-0547">Nucleotide-binding</keyword>
<dbReference type="SUPFAM" id="SSF52540">
    <property type="entry name" value="P-loop containing nucleoside triphosphate hydrolases"/>
    <property type="match status" value="1"/>
</dbReference>
<dbReference type="InterPro" id="IPR017911">
    <property type="entry name" value="MacB-like_ATP-bd"/>
</dbReference>
<feature type="domain" description="ABC transporter" evidence="5">
    <location>
        <begin position="36"/>
        <end position="273"/>
    </location>
</feature>
<dbReference type="GO" id="GO:0005524">
    <property type="term" value="F:ATP binding"/>
    <property type="evidence" value="ECO:0007669"/>
    <property type="project" value="UniProtKB-KW"/>
</dbReference>
<dbReference type="InterPro" id="IPR003593">
    <property type="entry name" value="AAA+_ATPase"/>
</dbReference>
<feature type="region of interest" description="Disordered" evidence="4">
    <location>
        <begin position="1"/>
        <end position="32"/>
    </location>
</feature>
<name>A0A2M9HS94_9BIFI</name>
<dbReference type="Proteomes" id="UP000228755">
    <property type="component" value="Unassembled WGS sequence"/>
</dbReference>
<dbReference type="OrthoDB" id="3176024at2"/>
<reference evidence="6 7" key="1">
    <citation type="submission" date="2017-11" db="EMBL/GenBank/DDBJ databases">
        <title>Draft genome sequences of strains TRE 1, TRE D, TRE H and TRI 7, isolated from tamarins, belonging to four potential novel Bifidobacterium species.</title>
        <authorList>
            <person name="Mattarelli P."/>
            <person name="Modesto M."/>
            <person name="Bonetti A."/>
            <person name="Puglisi E."/>
            <person name="Morelli L."/>
        </authorList>
    </citation>
    <scope>NUCLEOTIDE SEQUENCE [LARGE SCALE GENOMIC DNA]</scope>
    <source>
        <strain evidence="7">TRED</strain>
    </source>
</reference>
<protein>
    <submittedName>
        <fullName evidence="6">ABC transporter ATP-binding protein</fullName>
    </submittedName>
</protein>
<evidence type="ECO:0000256" key="3">
    <source>
        <dbReference type="ARBA" id="ARBA00022840"/>
    </source>
</evidence>
<dbReference type="InterPro" id="IPR003439">
    <property type="entry name" value="ABC_transporter-like_ATP-bd"/>
</dbReference>
<evidence type="ECO:0000256" key="1">
    <source>
        <dbReference type="ARBA" id="ARBA00022448"/>
    </source>
</evidence>
<dbReference type="GO" id="GO:0005886">
    <property type="term" value="C:plasma membrane"/>
    <property type="evidence" value="ECO:0007669"/>
    <property type="project" value="TreeGrafter"/>
</dbReference>
<dbReference type="InterPro" id="IPR015854">
    <property type="entry name" value="ABC_transpr_LolD-like"/>
</dbReference>
<accession>A0A2M9HS94</accession>
<dbReference type="Pfam" id="PF00005">
    <property type="entry name" value="ABC_tran"/>
    <property type="match status" value="1"/>
</dbReference>
<feature type="compositionally biased region" description="Polar residues" evidence="4">
    <location>
        <begin position="277"/>
        <end position="310"/>
    </location>
</feature>
<sequence>MARHSARDNAQDNVRIGKSAANSGSDADPNSDDVVAQAINLTKTYGDADNQVTALNRVNISFRRGQMTAIMGPSGSGKSTLMHCMAGLDRPTSGQVFVEGLEVSAMSQKQLTRLRRQQIGFIFQSFNLVPTLSAEENILLPLQIAKKPIDRAWFKQVVHVVGLEQRLSHRPSQLSGGQQQRVACARALMARPSVIFADEPTGNLDSRSSREVLSFLKQSVRDYGQSIVMVTHDPRAASYADRVVVLADGNIIEDLDHPSYEQILDVFADNGDDGSTRSDVNTSEMQDNATQNNAPCTSRLGNDFSQEADA</sequence>
<dbReference type="SMART" id="SM00382">
    <property type="entry name" value="AAA"/>
    <property type="match status" value="1"/>
</dbReference>
<organism evidence="6 7">
    <name type="scientific">Bifidobacterium scaligerum</name>
    <dbReference type="NCBI Taxonomy" id="2052656"/>
    <lineage>
        <taxon>Bacteria</taxon>
        <taxon>Bacillati</taxon>
        <taxon>Actinomycetota</taxon>
        <taxon>Actinomycetes</taxon>
        <taxon>Bifidobacteriales</taxon>
        <taxon>Bifidobacteriaceae</taxon>
        <taxon>Bifidobacterium</taxon>
    </lineage>
</organism>
<evidence type="ECO:0000313" key="6">
    <source>
        <dbReference type="EMBL" id="PJM79678.1"/>
    </source>
</evidence>
<dbReference type="GO" id="GO:0022857">
    <property type="term" value="F:transmembrane transporter activity"/>
    <property type="evidence" value="ECO:0007669"/>
    <property type="project" value="TreeGrafter"/>
</dbReference>
<dbReference type="GO" id="GO:0016887">
    <property type="term" value="F:ATP hydrolysis activity"/>
    <property type="evidence" value="ECO:0007669"/>
    <property type="project" value="InterPro"/>
</dbReference>
<feature type="region of interest" description="Disordered" evidence="4">
    <location>
        <begin position="274"/>
        <end position="310"/>
    </location>
</feature>
<dbReference type="EMBL" id="PGLQ01000001">
    <property type="protein sequence ID" value="PJM79678.1"/>
    <property type="molecule type" value="Genomic_DNA"/>
</dbReference>
<evidence type="ECO:0000256" key="2">
    <source>
        <dbReference type="ARBA" id="ARBA00022741"/>
    </source>
</evidence>
<keyword evidence="3 6" id="KW-0067">ATP-binding</keyword>
<dbReference type="RefSeq" id="WP_100495417.1">
    <property type="nucleotide sequence ID" value="NZ_PGLQ01000001.1"/>
</dbReference>
<dbReference type="Gene3D" id="3.40.50.300">
    <property type="entry name" value="P-loop containing nucleotide triphosphate hydrolases"/>
    <property type="match status" value="1"/>
</dbReference>
<comment type="caution">
    <text evidence="6">The sequence shown here is derived from an EMBL/GenBank/DDBJ whole genome shotgun (WGS) entry which is preliminary data.</text>
</comment>
<evidence type="ECO:0000256" key="4">
    <source>
        <dbReference type="SAM" id="MobiDB-lite"/>
    </source>
</evidence>
<dbReference type="PROSITE" id="PS50893">
    <property type="entry name" value="ABC_TRANSPORTER_2"/>
    <property type="match status" value="1"/>
</dbReference>
<dbReference type="InterPro" id="IPR027417">
    <property type="entry name" value="P-loop_NTPase"/>
</dbReference>
<keyword evidence="1" id="KW-0813">Transport</keyword>